<evidence type="ECO:0000313" key="2">
    <source>
        <dbReference type="EMBL" id="MBB6218774.1"/>
    </source>
</evidence>
<organism evidence="2 3">
    <name type="scientific">Anaerosolibacter carboniphilus</name>
    <dbReference type="NCBI Taxonomy" id="1417629"/>
    <lineage>
        <taxon>Bacteria</taxon>
        <taxon>Bacillati</taxon>
        <taxon>Bacillota</taxon>
        <taxon>Clostridia</taxon>
        <taxon>Peptostreptococcales</taxon>
        <taxon>Thermotaleaceae</taxon>
        <taxon>Anaerosolibacter</taxon>
    </lineage>
</organism>
<name>A0A841KYS2_9FIRM</name>
<evidence type="ECO:0000313" key="3">
    <source>
        <dbReference type="Proteomes" id="UP000579281"/>
    </source>
</evidence>
<dbReference type="AlphaFoldDB" id="A0A841KYS2"/>
<evidence type="ECO:0008006" key="4">
    <source>
        <dbReference type="Google" id="ProtNLM"/>
    </source>
</evidence>
<feature type="transmembrane region" description="Helical" evidence="1">
    <location>
        <begin position="12"/>
        <end position="30"/>
    </location>
</feature>
<dbReference type="RefSeq" id="WP_184313554.1">
    <property type="nucleotide sequence ID" value="NZ_JACHEN010000048.1"/>
</dbReference>
<protein>
    <recommendedName>
        <fullName evidence="4">TraX protein</fullName>
    </recommendedName>
</protein>
<keyword evidence="1" id="KW-0812">Transmembrane</keyword>
<dbReference type="InterPro" id="IPR008875">
    <property type="entry name" value="TraX"/>
</dbReference>
<gene>
    <name evidence="2" type="ORF">HNQ80_004949</name>
</gene>
<feature type="transmembrane region" description="Helical" evidence="1">
    <location>
        <begin position="190"/>
        <end position="206"/>
    </location>
</feature>
<dbReference type="Pfam" id="PF05857">
    <property type="entry name" value="TraX"/>
    <property type="match status" value="1"/>
</dbReference>
<keyword evidence="3" id="KW-1185">Reference proteome</keyword>
<feature type="transmembrane region" description="Helical" evidence="1">
    <location>
        <begin position="65"/>
        <end position="82"/>
    </location>
</feature>
<dbReference type="EMBL" id="JACHEN010000048">
    <property type="protein sequence ID" value="MBB6218774.1"/>
    <property type="molecule type" value="Genomic_DNA"/>
</dbReference>
<evidence type="ECO:0000256" key="1">
    <source>
        <dbReference type="SAM" id="Phobius"/>
    </source>
</evidence>
<feature type="transmembrane region" description="Helical" evidence="1">
    <location>
        <begin position="36"/>
        <end position="53"/>
    </location>
</feature>
<keyword evidence="1" id="KW-0472">Membrane</keyword>
<comment type="caution">
    <text evidence="2">The sequence shown here is derived from an EMBL/GenBank/DDBJ whole genome shotgun (WGS) entry which is preliminary data.</text>
</comment>
<accession>A0A841KYS2</accession>
<reference evidence="2 3" key="1">
    <citation type="submission" date="2020-08" db="EMBL/GenBank/DDBJ databases">
        <title>Genomic Encyclopedia of Type Strains, Phase IV (KMG-IV): sequencing the most valuable type-strain genomes for metagenomic binning, comparative biology and taxonomic classification.</title>
        <authorList>
            <person name="Goeker M."/>
        </authorList>
    </citation>
    <scope>NUCLEOTIDE SEQUENCE [LARGE SCALE GENOMIC DNA]</scope>
    <source>
        <strain evidence="2 3">DSM 103526</strain>
    </source>
</reference>
<dbReference type="Proteomes" id="UP000579281">
    <property type="component" value="Unassembled WGS sequence"/>
</dbReference>
<proteinExistence type="predicted"/>
<feature type="transmembrane region" description="Helical" evidence="1">
    <location>
        <begin position="151"/>
        <end position="178"/>
    </location>
</feature>
<keyword evidence="1" id="KW-1133">Transmembrane helix</keyword>
<feature type="transmembrane region" description="Helical" evidence="1">
    <location>
        <begin position="111"/>
        <end position="139"/>
    </location>
</feature>
<sequence>MDAIHQRDKNDILKLIAIISMFIDHVGYGLFPEVMVLRYIGRIAFPIFAYHIAIGCRYTKNLHQYVLRLFLFAIISQVPYTLYFRPSPNIFFTLAFGVMVIQAYKENRPWLALLVAAIAHFLGASYGIYGIMLMLFFYIHHDDLQKAIFPIILITLNYCAAPRYGFQIFSLFALIPICHNWKIRLSINKYIFYWFYPAHILLLWFIKQAR</sequence>